<dbReference type="EMBL" id="LT882684">
    <property type="protein sequence ID" value="SMY27730.1"/>
    <property type="molecule type" value="Genomic_DNA"/>
</dbReference>
<organism evidence="1 2">
    <name type="scientific">Zymoseptoria tritici ST99CH_1A5</name>
    <dbReference type="NCBI Taxonomy" id="1276529"/>
    <lineage>
        <taxon>Eukaryota</taxon>
        <taxon>Fungi</taxon>
        <taxon>Dikarya</taxon>
        <taxon>Ascomycota</taxon>
        <taxon>Pezizomycotina</taxon>
        <taxon>Dothideomycetes</taxon>
        <taxon>Dothideomycetidae</taxon>
        <taxon>Mycosphaerellales</taxon>
        <taxon>Mycosphaerellaceae</taxon>
        <taxon>Zymoseptoria</taxon>
    </lineage>
</organism>
<accession>A0A1Y6LW98</accession>
<reference evidence="1 2" key="1">
    <citation type="submission" date="2016-10" db="EMBL/GenBank/DDBJ databases">
        <authorList>
            <person name="Varghese N."/>
        </authorList>
    </citation>
    <scope>NUCLEOTIDE SEQUENCE [LARGE SCALE GENOMIC DNA]</scope>
</reference>
<evidence type="ECO:0000313" key="2">
    <source>
        <dbReference type="Proteomes" id="UP000215453"/>
    </source>
</evidence>
<sequence>MATLDYGDSTALHAILEDLPQELFDDIYRRTFSATTAAEQSLITTAGLAHYNIHLELLRVDRASRAQYARSYFRSRTFVTDHSSWIEWLKSLAAEHRVSLLNIEIRLNESPEYAKLSDAIRKSMHDHYHGYVISTLRAQFVSAISIPAPRARLIELPPEQTLRPLPLKSRSSPNMASHESNPFAWPVLLPRCRVAVPRATSSLDSTMVQEFLQKVPQELYDKIYDHTFTARASPEQTLITSAGITEYKTHLKLLRVSKASRAQYGKSYFATRTFVTRNPWYHWLGSLSLEQRAQFTDIEVRMSLFWQQRSYGRGPLMSRVTGTILENVRRNVTEHIRVTFGKDLAARVRVAEDRL</sequence>
<proteinExistence type="predicted"/>
<name>A0A1Y6LW98_ZYMTR</name>
<evidence type="ECO:0000313" key="1">
    <source>
        <dbReference type="EMBL" id="SMY27730.1"/>
    </source>
</evidence>
<protein>
    <submittedName>
        <fullName evidence="1">Uncharacterized protein</fullName>
    </submittedName>
</protein>
<gene>
    <name evidence="1" type="ORF">ZT1A5_G9175</name>
</gene>
<dbReference type="Proteomes" id="UP000215453">
    <property type="component" value="Chromosome 9"/>
</dbReference>
<dbReference type="AlphaFoldDB" id="A0A1Y6LW98"/>